<evidence type="ECO:0000313" key="1">
    <source>
        <dbReference type="Proteomes" id="UP000046395"/>
    </source>
</evidence>
<sequence>MVAAVKQRGMDNCQLADGTARLCSELRQPNVLIPCKLLSEDGTVISENGERLQLNDGETIYLPTDSVKLLDEAEETYHSASEIEWSSLESSNPNFARNFRFFTPKNSRKIIALKTNPRNFTDCDKFMLRYGVKKFGENWKFLLEHFVWSVPWMEEDLEAEWNDIKDEQS</sequence>
<name>A0A5S6QPX3_TRIMR</name>
<proteinExistence type="predicted"/>
<dbReference type="Proteomes" id="UP000046395">
    <property type="component" value="Unassembled WGS sequence"/>
</dbReference>
<dbReference type="AlphaFoldDB" id="A0A5S6QPX3"/>
<accession>A0A5S6QPX3</accession>
<keyword evidence="1" id="KW-1185">Reference proteome</keyword>
<protein>
    <submittedName>
        <fullName evidence="2">SET domain-containing protein</fullName>
    </submittedName>
</protein>
<evidence type="ECO:0000313" key="2">
    <source>
        <dbReference type="WBParaSite" id="TMUE_2000009228.1"/>
    </source>
</evidence>
<reference evidence="2" key="1">
    <citation type="submission" date="2019-12" db="UniProtKB">
        <authorList>
            <consortium name="WormBaseParasite"/>
        </authorList>
    </citation>
    <scope>IDENTIFICATION</scope>
</reference>
<dbReference type="WBParaSite" id="TMUE_2000009228.1">
    <property type="protein sequence ID" value="TMUE_2000009228.1"/>
    <property type="gene ID" value="WBGene00293672"/>
</dbReference>
<organism evidence="1 2">
    <name type="scientific">Trichuris muris</name>
    <name type="common">Mouse whipworm</name>
    <dbReference type="NCBI Taxonomy" id="70415"/>
    <lineage>
        <taxon>Eukaryota</taxon>
        <taxon>Metazoa</taxon>
        <taxon>Ecdysozoa</taxon>
        <taxon>Nematoda</taxon>
        <taxon>Enoplea</taxon>
        <taxon>Dorylaimia</taxon>
        <taxon>Trichinellida</taxon>
        <taxon>Trichuridae</taxon>
        <taxon>Trichuris</taxon>
    </lineage>
</organism>